<dbReference type="PANTHER" id="PTHR45527">
    <property type="entry name" value="NONRIBOSOMAL PEPTIDE SYNTHETASE"/>
    <property type="match status" value="1"/>
</dbReference>
<dbReference type="Gene3D" id="3.40.50.12780">
    <property type="entry name" value="N-terminal domain of ligase-like"/>
    <property type="match status" value="4"/>
</dbReference>
<dbReference type="InterPro" id="IPR006162">
    <property type="entry name" value="Ppantetheine_attach_site"/>
</dbReference>
<feature type="region of interest" description="Disordered" evidence="4">
    <location>
        <begin position="586"/>
        <end position="606"/>
    </location>
</feature>
<dbReference type="Gene3D" id="3.30.559.30">
    <property type="entry name" value="Nonribosomal peptide synthetase, condensation domain"/>
    <property type="match status" value="2"/>
</dbReference>
<dbReference type="InterPro" id="IPR001242">
    <property type="entry name" value="Condensation_dom"/>
</dbReference>
<feature type="domain" description="Carrier" evidence="5">
    <location>
        <begin position="511"/>
        <end position="586"/>
    </location>
</feature>
<dbReference type="Gene3D" id="1.10.1200.10">
    <property type="entry name" value="ACP-like"/>
    <property type="match status" value="3"/>
</dbReference>
<dbReference type="InterPro" id="IPR010071">
    <property type="entry name" value="AA_adenyl_dom"/>
</dbReference>
<dbReference type="InterPro" id="IPR025110">
    <property type="entry name" value="AMP-bd_C"/>
</dbReference>
<reference evidence="7" key="1">
    <citation type="journal article" date="2019" name="Int. J. Syst. Evol. Microbiol.">
        <title>The Global Catalogue of Microorganisms (GCM) 10K type strain sequencing project: providing services to taxonomists for standard genome sequencing and annotation.</title>
        <authorList>
            <consortium name="The Broad Institute Genomics Platform"/>
            <consortium name="The Broad Institute Genome Sequencing Center for Infectious Disease"/>
            <person name="Wu L."/>
            <person name="Ma J."/>
        </authorList>
    </citation>
    <scope>NUCLEOTIDE SEQUENCE [LARGE SCALE GENOMIC DNA]</scope>
    <source>
        <strain evidence="7">JCM 15478</strain>
    </source>
</reference>
<dbReference type="PROSITE" id="PS50075">
    <property type="entry name" value="CARRIER"/>
    <property type="match status" value="3"/>
</dbReference>
<dbReference type="InterPro" id="IPR009081">
    <property type="entry name" value="PP-bd_ACP"/>
</dbReference>
<dbReference type="InterPro" id="IPR045851">
    <property type="entry name" value="AMP-bd_C_sf"/>
</dbReference>
<gene>
    <name evidence="6" type="ORF">GCM10009801_44410</name>
</gene>
<evidence type="ECO:0000259" key="5">
    <source>
        <dbReference type="PROSITE" id="PS50075"/>
    </source>
</evidence>
<dbReference type="SMART" id="SM00823">
    <property type="entry name" value="PKS_PP"/>
    <property type="match status" value="2"/>
</dbReference>
<protein>
    <recommendedName>
        <fullName evidence="5">Carrier domain-containing protein</fullName>
    </recommendedName>
</protein>
<comment type="cofactor">
    <cofactor evidence="1">
        <name>pantetheine 4'-phosphate</name>
        <dbReference type="ChEBI" id="CHEBI:47942"/>
    </cofactor>
</comment>
<dbReference type="PROSITE" id="PS00455">
    <property type="entry name" value="AMP_BINDING"/>
    <property type="match status" value="1"/>
</dbReference>
<sequence>MPDRALLHELISEQARRTPGLPAVVCGEREIGYAELEERSQRLAHYLRRRGVRQETVVGLCLERGIDQIVALLAVLKAGGAYLPLDPEDPPERVAFMLGDAHAPLVLSRSGITDDWDTGACAVVHLDEAADDVGACPATPLTGGGVPGGAAYVIHTSGSTGTPKGVVVPHRAVVALVRAQRELYAHGPGERVLQLAPVRFDASVFDLSLALCNGGTLVLLPPGTVGSGSDLFRVLRDHGITTAAVLSAALQSLPDGELPALRQVVSGGESVPAEIANRWSARAAFFSAYGPTEATVISTSCPVTAPLDAPPPIGTAIPGDTVHLLDEDLNPVGPGERGEICLGGAGVAHGYAGRPAATAERFVPDPFSAEPGARLYRTGDYGHRDADGTVTFLGRADDQVKIRGFRVELGEVEARVRAVPGVREAAVVAREDTAGGKRLLAYVVPAAGDGREGRTTERTVKDALRETLPGYMVPAAVVVMDAFPTTSGGKVDRAALPEPAAERAGGEADAPLDGPLQEAVAALWAQVLGVAPPGKDDDFYELGGHSLLAAQVMARVRDTFGVDLQISALLEGPTVARLAARVEEAGGGVREDSRPARPAASQGPVRRFDGDLAAQGGLPLSFDQERLWFLSELAPGQPFYNVALGFRLTGALDLDQLRGALGALVERHGVLRTSFARVDGVPLQYVHPAAPVTLEVHEAADLAAAHETARGWLLTPFDLETGPLVRYRLLRLAPDEHVLVFVVHHIVADGWSMSLLCEELGTLYAGGELPPLPLAFADYAHWQREHLQGPALRELTDHWTARLDGLAPLELPTDHPRPAALSYAGRRLEFALPDALVEGLEAVARRGSATLFMVLLTGFDALLSRWSGQTDIAVGVPVAGRTHSSLESLMGFFVNTLVLRTDCAGDPTVLELLERVRGDAHGAFDHQELPFEKLVEELAPARDLSRNPLVQVLFHVAGAREAGSGGLTLPGIGVEPFEVDVLTTRLDLEMQVAQDATGSWSGQLVYSTELFDEPTMRLLWDRYVRVLTQIAADPEVPLSRLDILAEDERERVVHGFNATGREVPALPLHRLFEERARRDPDAVALVHGAERVGYGTLDARAERLAGALRERGAGPEDVVGVCLERGIDAVTAQLAALKTGAAFLPLSPADPADRRAYMLRTAGARLAVAAPGEPADWAGQAGCAVVAPDAAPSASGTEEAPPAATGPGNCAYTIFTSGSTGRPKGVQVPHGGIVNIALASARSWGIGPGTRVGQAVSPVFDVAVLDVYAALLSGAELHLATADDTTGDGLARFVRTTGVEVLQTVPSLWSTVDPDSGARLRCLVIGGEQLPAELIRRWRGRIDEVHHVYGLTELSVISTEGVCVPGELDGVQGPLPIGGPVDNTRVHLLDEHLAPVAVGVRGELYVGGTGVARGYAGRPALTAERFLPDPFSPHPGARMYRTGDHGRWREDGTVEFLGRADDQVKIRGFRVEPGEIEAVLLRHPGVREAVVTVREDTPGDRRLVAYTVLDGAADEAGLRAHVRAALPDFMVPAAFVTLPDLPRTTSGKADRRALPAPLAPATAAPDAAPAGAVQEAVAGIWCEVLGVESVGLEDDFFASGGHSLLAAQVISRVREVCGVELELSALLESPTLADLAERVAAAGGRVAHEGGPSRVFEGELTGRTDLPMSFGQQRLWFLGELTPGRPFYNVALGFRLRGPIDVPRLAAALDTVVERHAVLRTVFARVDGVPRQIVRDARPVELPVVDVADAHEAREQGERFGRTPFDLAADQLLRARLFRLRADEHVLVVASHHTVADGWSLSVICDEVEAAYAGRELVALALQFADVAAWQRDRLTGEALAELNGYWRERLDGLRPLELPADRPRPDTLTYVGHRLDVELPGDLVASLDGVAKRGSATLFMVFLAAFDALLSRWAGTDDIAVGVPVAGRSHRELEKLVGFFANWLVMRTDCAGDPTYLELLERVRGVVHGALDHQDLPFEKLVEELAPARDLSRNPLAQVLFQVVQPTDAGSAASARLGLDGVGVEPFHLDLVTTRADLELHVIERENGTWSGLVVYSPDLFDEVTMRRLWGRYVRVLRRIAADPETPLSALDPLPDEERDLVLHGFNEGPAGRAAHPPVHERVAALAERTPDVPAVVAGDARLTYAELLAAARDASGRLRALGAGGPGTVTAVAMEPGTDQIAAQLGVLLTGGAVTLVDPDLSPARREAALRARGADVLFGPGGETRVLARPADTGNGAAADSLPGEPSPGGSGEPSSGGSGEAPAAGSPGEPPASVPVPDGFGSGPSGADGVAGSGGLGTGGLGTGGLGTGPAPPGATAYVLPGADGRGPVLVPHRALAALGGAYGEQGPAPGDRVALLPEGDGPADAERAAVRQTWAALAAGATLVVAPREAEDAWLAEAGITVAFLTPRALARLAYDPYAEKLALRGVLTDAGAETTEGLPFPVLRHHGPAEHGLTGIAGRPSPGARVYVLDERLEPVPVGTTGRIHFGGDAVAHGYAGRAAATAGSFLPDPYAGVPGARMYASEARGRWNNDGTLTLVPAAPATPAVATGAAAPRNPVQRAVAEVWAEVLGRGPVGIYDDFRALGGGEAQAEAVAARLTARLGVAVEARTVLERPTVAEFSADRRVRASA</sequence>
<dbReference type="Pfam" id="PF13193">
    <property type="entry name" value="AMP-binding_C"/>
    <property type="match status" value="2"/>
</dbReference>
<dbReference type="RefSeq" id="WP_344530823.1">
    <property type="nucleotide sequence ID" value="NZ_BAAAPE010000011.1"/>
</dbReference>
<dbReference type="Gene3D" id="3.30.559.10">
    <property type="entry name" value="Chloramphenicol acetyltransferase-like domain"/>
    <property type="match status" value="2"/>
</dbReference>
<evidence type="ECO:0000313" key="7">
    <source>
        <dbReference type="Proteomes" id="UP001500016"/>
    </source>
</evidence>
<feature type="domain" description="Carrier" evidence="5">
    <location>
        <begin position="2558"/>
        <end position="2633"/>
    </location>
</feature>
<evidence type="ECO:0000256" key="1">
    <source>
        <dbReference type="ARBA" id="ARBA00001957"/>
    </source>
</evidence>
<feature type="compositionally biased region" description="Basic and acidic residues" evidence="4">
    <location>
        <begin position="586"/>
        <end position="595"/>
    </location>
</feature>
<evidence type="ECO:0000256" key="2">
    <source>
        <dbReference type="ARBA" id="ARBA00022450"/>
    </source>
</evidence>
<accession>A0ABP5HPU8</accession>
<dbReference type="InterPro" id="IPR036736">
    <property type="entry name" value="ACP-like_sf"/>
</dbReference>
<dbReference type="InterPro" id="IPR000873">
    <property type="entry name" value="AMP-dep_synth/lig_dom"/>
</dbReference>
<keyword evidence="2" id="KW-0596">Phosphopantetheine</keyword>
<dbReference type="Proteomes" id="UP001500016">
    <property type="component" value="Unassembled WGS sequence"/>
</dbReference>
<dbReference type="SUPFAM" id="SSF52777">
    <property type="entry name" value="CoA-dependent acyltransferases"/>
    <property type="match status" value="4"/>
</dbReference>
<dbReference type="InterPro" id="IPR020806">
    <property type="entry name" value="PKS_PP-bd"/>
</dbReference>
<dbReference type="InterPro" id="IPR042099">
    <property type="entry name" value="ANL_N_sf"/>
</dbReference>
<dbReference type="CDD" id="cd05930">
    <property type="entry name" value="A_NRPS"/>
    <property type="match status" value="2"/>
</dbReference>
<keyword evidence="3" id="KW-0597">Phosphoprotein</keyword>
<dbReference type="InterPro" id="IPR020845">
    <property type="entry name" value="AMP-binding_CS"/>
</dbReference>
<feature type="region of interest" description="Disordered" evidence="4">
    <location>
        <begin position="2222"/>
        <end position="2312"/>
    </location>
</feature>
<dbReference type="Gene3D" id="3.30.300.30">
    <property type="match status" value="2"/>
</dbReference>
<comment type="caution">
    <text evidence="6">The sequence shown here is derived from an EMBL/GenBank/DDBJ whole genome shotgun (WGS) entry which is preliminary data.</text>
</comment>
<dbReference type="Pfam" id="PF00668">
    <property type="entry name" value="Condensation"/>
    <property type="match status" value="2"/>
</dbReference>
<evidence type="ECO:0000256" key="3">
    <source>
        <dbReference type="ARBA" id="ARBA00022553"/>
    </source>
</evidence>
<dbReference type="SUPFAM" id="SSF47336">
    <property type="entry name" value="ACP-like"/>
    <property type="match status" value="3"/>
</dbReference>
<evidence type="ECO:0000256" key="4">
    <source>
        <dbReference type="SAM" id="MobiDB-lite"/>
    </source>
</evidence>
<dbReference type="Pfam" id="PF00501">
    <property type="entry name" value="AMP-binding"/>
    <property type="match status" value="4"/>
</dbReference>
<keyword evidence="7" id="KW-1185">Reference proteome</keyword>
<feature type="compositionally biased region" description="Gly residues" evidence="4">
    <location>
        <begin position="2284"/>
        <end position="2312"/>
    </location>
</feature>
<dbReference type="SUPFAM" id="SSF56801">
    <property type="entry name" value="Acetyl-CoA synthetase-like"/>
    <property type="match status" value="4"/>
</dbReference>
<dbReference type="EMBL" id="BAAAPE010000011">
    <property type="protein sequence ID" value="GAA2083757.1"/>
    <property type="molecule type" value="Genomic_DNA"/>
</dbReference>
<feature type="compositionally biased region" description="Gly residues" evidence="4">
    <location>
        <begin position="2250"/>
        <end position="2263"/>
    </location>
</feature>
<dbReference type="PANTHER" id="PTHR45527:SF1">
    <property type="entry name" value="FATTY ACID SYNTHASE"/>
    <property type="match status" value="1"/>
</dbReference>
<evidence type="ECO:0000313" key="6">
    <source>
        <dbReference type="EMBL" id="GAA2083757.1"/>
    </source>
</evidence>
<proteinExistence type="predicted"/>
<feature type="domain" description="Carrier" evidence="5">
    <location>
        <begin position="1568"/>
        <end position="1643"/>
    </location>
</feature>
<name>A0ABP5HPU8_9ACTN</name>
<dbReference type="CDD" id="cd19531">
    <property type="entry name" value="LCL_NRPS-like"/>
    <property type="match status" value="2"/>
</dbReference>
<dbReference type="PROSITE" id="PS00012">
    <property type="entry name" value="PHOSPHOPANTETHEINE"/>
    <property type="match status" value="1"/>
</dbReference>
<dbReference type="InterPro" id="IPR023213">
    <property type="entry name" value="CAT-like_dom_sf"/>
</dbReference>
<dbReference type="Pfam" id="PF00550">
    <property type="entry name" value="PP-binding"/>
    <property type="match status" value="3"/>
</dbReference>
<dbReference type="NCBIfam" id="TIGR01733">
    <property type="entry name" value="AA-adenyl-dom"/>
    <property type="match status" value="2"/>
</dbReference>
<organism evidence="6 7">
    <name type="scientific">Streptomyces albiaxialis</name>
    <dbReference type="NCBI Taxonomy" id="329523"/>
    <lineage>
        <taxon>Bacteria</taxon>
        <taxon>Bacillati</taxon>
        <taxon>Actinomycetota</taxon>
        <taxon>Actinomycetes</taxon>
        <taxon>Kitasatosporales</taxon>
        <taxon>Streptomycetaceae</taxon>
        <taxon>Streptomyces</taxon>
    </lineage>
</organism>